<dbReference type="AlphaFoldDB" id="A0A178FJU3"/>
<dbReference type="GO" id="GO:0042602">
    <property type="term" value="F:riboflavin reductase (NADPH) activity"/>
    <property type="evidence" value="ECO:0007669"/>
    <property type="project" value="TreeGrafter"/>
</dbReference>
<feature type="domain" description="NAD(P)-binding" evidence="2">
    <location>
        <begin position="7"/>
        <end position="206"/>
    </location>
</feature>
<dbReference type="Pfam" id="PF13460">
    <property type="entry name" value="NAD_binding_10"/>
    <property type="match status" value="1"/>
</dbReference>
<protein>
    <recommendedName>
        <fullName evidence="2">NAD(P)-binding domain-containing protein</fullName>
    </recommendedName>
</protein>
<evidence type="ECO:0000256" key="1">
    <source>
        <dbReference type="ARBA" id="ARBA00038376"/>
    </source>
</evidence>
<accession>A0A178FJU3</accession>
<comment type="caution">
    <text evidence="3">The sequence shown here is derived from an EMBL/GenBank/DDBJ whole genome shotgun (WGS) entry which is preliminary data.</text>
</comment>
<dbReference type="OrthoDB" id="10254221at2759"/>
<evidence type="ECO:0000313" key="4">
    <source>
        <dbReference type="Proteomes" id="UP000243519"/>
    </source>
</evidence>
<dbReference type="PANTHER" id="PTHR43355">
    <property type="entry name" value="FLAVIN REDUCTASE (NADPH)"/>
    <property type="match status" value="1"/>
</dbReference>
<gene>
    <name evidence="3" type="ORF">A7D00_2534</name>
</gene>
<proteinExistence type="inferred from homology"/>
<dbReference type="PANTHER" id="PTHR43355:SF2">
    <property type="entry name" value="FLAVIN REDUCTASE (NADPH)"/>
    <property type="match status" value="1"/>
</dbReference>
<dbReference type="InterPro" id="IPR051606">
    <property type="entry name" value="Polyketide_Oxido-like"/>
</dbReference>
<evidence type="ECO:0000313" key="3">
    <source>
        <dbReference type="EMBL" id="OAL72761.1"/>
    </source>
</evidence>
<dbReference type="Gene3D" id="3.40.50.720">
    <property type="entry name" value="NAD(P)-binding Rossmann-like Domain"/>
    <property type="match status" value="1"/>
</dbReference>
<name>A0A178FJU3_TRIVO</name>
<evidence type="ECO:0000259" key="2">
    <source>
        <dbReference type="Pfam" id="PF13460"/>
    </source>
</evidence>
<dbReference type="InterPro" id="IPR016040">
    <property type="entry name" value="NAD(P)-bd_dom"/>
</dbReference>
<sequence>MKLLIFGATGAAGGLTVRKAIEHGHEITLHVRDRSRVPEAISSSDRVKAIYEGSLSDESSLSAAIKGQDAILSCIGPKSIFGDYGHQFSDGYRLILKLMRQHGVTRIIAMSTISAYDARDQFGFMRTAAYWTVYMLGRRSQREILGIGEVFKEKGEGLDWTLYRVGVLGGSQEDGRVAQTGWIGDGKTTIYLERRDWANWMIQEVEREQPRWVGIGNSSYIIFVISTNYQNCNAILACYRANNPFIPQKCHETNLICALL</sequence>
<organism evidence="3 4">
    <name type="scientific">Trichophyton violaceum</name>
    <dbReference type="NCBI Taxonomy" id="34388"/>
    <lineage>
        <taxon>Eukaryota</taxon>
        <taxon>Fungi</taxon>
        <taxon>Dikarya</taxon>
        <taxon>Ascomycota</taxon>
        <taxon>Pezizomycotina</taxon>
        <taxon>Eurotiomycetes</taxon>
        <taxon>Eurotiomycetidae</taxon>
        <taxon>Onygenales</taxon>
        <taxon>Arthrodermataceae</taxon>
        <taxon>Trichophyton</taxon>
    </lineage>
</organism>
<dbReference type="EMBL" id="LHPN01000003">
    <property type="protein sequence ID" value="OAL72761.1"/>
    <property type="molecule type" value="Genomic_DNA"/>
</dbReference>
<dbReference type="Proteomes" id="UP000243519">
    <property type="component" value="Unassembled WGS sequence"/>
</dbReference>
<comment type="similarity">
    <text evidence="1">Belongs to the avfA family.</text>
</comment>
<keyword evidence="4" id="KW-1185">Reference proteome</keyword>
<dbReference type="SUPFAM" id="SSF51735">
    <property type="entry name" value="NAD(P)-binding Rossmann-fold domains"/>
    <property type="match status" value="1"/>
</dbReference>
<dbReference type="InterPro" id="IPR036291">
    <property type="entry name" value="NAD(P)-bd_dom_sf"/>
</dbReference>
<reference evidence="3 4" key="1">
    <citation type="submission" date="2016-05" db="EMBL/GenBank/DDBJ databases">
        <title>Genome sequencing of Trichophyton violaceum CMCC(F)T3l isolated from hair.</title>
        <authorList>
            <person name="Zhan P."/>
            <person name="Tao Y."/>
            <person name="Liu W."/>
        </authorList>
    </citation>
    <scope>NUCLEOTIDE SEQUENCE [LARGE SCALE GENOMIC DNA]</scope>
    <source>
        <strain evidence="4">CMCC(F)T3l</strain>
    </source>
</reference>
<dbReference type="GO" id="GO:0004074">
    <property type="term" value="F:biliverdin reductase [NAD(P)H] activity"/>
    <property type="evidence" value="ECO:0007669"/>
    <property type="project" value="TreeGrafter"/>
</dbReference>